<evidence type="ECO:0000256" key="1">
    <source>
        <dbReference type="ARBA" id="ARBA00004496"/>
    </source>
</evidence>
<dbReference type="SUPFAM" id="SSF46689">
    <property type="entry name" value="Homeodomain-like"/>
    <property type="match status" value="2"/>
</dbReference>
<reference evidence="8 9" key="2">
    <citation type="journal article" date="2018" name="Nature">
        <title>Mutant phenotypes for thousands of bacterial genes of unknown function.</title>
        <authorList>
            <person name="Price M.N."/>
            <person name="Wetmore K.M."/>
            <person name="Waters R.J."/>
            <person name="Callaghan M."/>
            <person name="Ray J."/>
            <person name="Liu H."/>
            <person name="Kuehl J.V."/>
            <person name="Melnyk R.A."/>
            <person name="Lamson J.S."/>
            <person name="Suh Y."/>
            <person name="Carlson H.K."/>
            <person name="Esquivel Z."/>
            <person name="Sadeeshkumar H."/>
            <person name="Chakraborty R."/>
            <person name="Zane G.M."/>
            <person name="Rubin B.E."/>
            <person name="Wall J.D."/>
            <person name="Visel A."/>
            <person name="Bristow J."/>
            <person name="Blow M.J."/>
            <person name="Arkin A.P."/>
            <person name="Deutschbauer A.M."/>
        </authorList>
    </citation>
    <scope>NUCLEOTIDE SEQUENCE [LARGE SCALE GENOMIC DNA]</scope>
    <source>
        <strain evidence="8 9">FW300-N2C3</strain>
    </source>
</reference>
<dbReference type="PRINTS" id="PR00032">
    <property type="entry name" value="HTHARAC"/>
</dbReference>
<keyword evidence="3" id="KW-0238">DNA-binding</keyword>
<dbReference type="SMART" id="SM00342">
    <property type="entry name" value="HTH_ARAC"/>
    <property type="match status" value="1"/>
</dbReference>
<dbReference type="EMBL" id="CP012831">
    <property type="protein sequence ID" value="ALI10172.1"/>
    <property type="molecule type" value="Genomic_DNA"/>
</dbReference>
<dbReference type="GO" id="GO:0003700">
    <property type="term" value="F:DNA-binding transcription factor activity"/>
    <property type="evidence" value="ECO:0007669"/>
    <property type="project" value="InterPro"/>
</dbReference>
<dbReference type="GO" id="GO:0043565">
    <property type="term" value="F:sequence-specific DNA binding"/>
    <property type="evidence" value="ECO:0007669"/>
    <property type="project" value="InterPro"/>
</dbReference>
<feature type="domain" description="HTH araC/xylS-type" evidence="7">
    <location>
        <begin position="200"/>
        <end position="297"/>
    </location>
</feature>
<dbReference type="InterPro" id="IPR018060">
    <property type="entry name" value="HTH_AraC"/>
</dbReference>
<dbReference type="PANTHER" id="PTHR46796">
    <property type="entry name" value="HTH-TYPE TRANSCRIPTIONAL ACTIVATOR RHAS-RELATED"/>
    <property type="match status" value="1"/>
</dbReference>
<evidence type="ECO:0000259" key="7">
    <source>
        <dbReference type="PROSITE" id="PS01124"/>
    </source>
</evidence>
<dbReference type="AlphaFoldDB" id="A0A0N7H302"/>
<comment type="subcellular location">
    <subcellularLocation>
        <location evidence="1">Cytoplasm</location>
    </subcellularLocation>
</comment>
<evidence type="ECO:0000256" key="2">
    <source>
        <dbReference type="ARBA" id="ARBA00023015"/>
    </source>
</evidence>
<evidence type="ECO:0000313" key="9">
    <source>
        <dbReference type="Proteomes" id="UP000059425"/>
    </source>
</evidence>
<organism evidence="8 9">
    <name type="scientific">Pseudomonas fluorescens</name>
    <dbReference type="NCBI Taxonomy" id="294"/>
    <lineage>
        <taxon>Bacteria</taxon>
        <taxon>Pseudomonadati</taxon>
        <taxon>Pseudomonadota</taxon>
        <taxon>Gammaproteobacteria</taxon>
        <taxon>Pseudomonadales</taxon>
        <taxon>Pseudomonadaceae</taxon>
        <taxon>Pseudomonas</taxon>
    </lineage>
</organism>
<evidence type="ECO:0000256" key="3">
    <source>
        <dbReference type="ARBA" id="ARBA00023125"/>
    </source>
</evidence>
<dbReference type="GO" id="GO:0009893">
    <property type="term" value="P:positive regulation of metabolic process"/>
    <property type="evidence" value="ECO:0007669"/>
    <property type="project" value="UniProtKB-ARBA"/>
</dbReference>
<evidence type="ECO:0000256" key="6">
    <source>
        <dbReference type="ARBA" id="ARBA00037345"/>
    </source>
</evidence>
<dbReference type="InterPro" id="IPR050204">
    <property type="entry name" value="AraC_XylS_family_regulators"/>
</dbReference>
<evidence type="ECO:0000313" key="8">
    <source>
        <dbReference type="EMBL" id="ALI10172.1"/>
    </source>
</evidence>
<dbReference type="Pfam" id="PF12833">
    <property type="entry name" value="HTH_18"/>
    <property type="match status" value="1"/>
</dbReference>
<dbReference type="Gene3D" id="1.10.10.60">
    <property type="entry name" value="Homeodomain-like"/>
    <property type="match status" value="2"/>
</dbReference>
<comment type="function">
    <text evidence="6">Regulatory protein of the TOL plasmid xyl operons. XylS activates the xylXYZLTEGFJQKIH operon required for the degradation of toluene, m-xylene and p-xylene.</text>
</comment>
<accession>A0A0N7H302</accession>
<dbReference type="InterPro" id="IPR020449">
    <property type="entry name" value="Tscrpt_reg_AraC-type_HTH"/>
</dbReference>
<reference evidence="9" key="1">
    <citation type="submission" date="2015-09" db="EMBL/GenBank/DDBJ databases">
        <title>Whole genome sequence of Pseudomonas fluorescens FW300-N2C3.</title>
        <authorList>
            <person name="Ray J."/>
            <person name="Melnyk R."/>
            <person name="Deutschbauer A."/>
        </authorList>
    </citation>
    <scope>NUCLEOTIDE SEQUENCE [LARGE SCALE GENOMIC DNA]</scope>
    <source>
        <strain evidence="9">FW300-N2C3</strain>
    </source>
</reference>
<dbReference type="RefSeq" id="WP_060742276.1">
    <property type="nucleotide sequence ID" value="NZ_CP012831.1"/>
</dbReference>
<proteinExistence type="predicted"/>
<keyword evidence="2" id="KW-0805">Transcription regulation</keyword>
<keyword evidence="4" id="KW-0010">Activator</keyword>
<dbReference type="PROSITE" id="PS01124">
    <property type="entry name" value="HTH_ARAC_FAMILY_2"/>
    <property type="match status" value="1"/>
</dbReference>
<dbReference type="InterPro" id="IPR018062">
    <property type="entry name" value="HTH_AraC-typ_CS"/>
</dbReference>
<dbReference type="GO" id="GO:0005737">
    <property type="term" value="C:cytoplasm"/>
    <property type="evidence" value="ECO:0007669"/>
    <property type="project" value="UniProtKB-SubCell"/>
</dbReference>
<dbReference type="PROSITE" id="PS00041">
    <property type="entry name" value="HTH_ARAC_FAMILY_1"/>
    <property type="match status" value="1"/>
</dbReference>
<dbReference type="OrthoDB" id="5622169at2"/>
<keyword evidence="5" id="KW-0804">Transcription</keyword>
<protein>
    <submittedName>
        <fullName evidence="8">AraC family transcriptional regulator</fullName>
    </submittedName>
</protein>
<evidence type="ECO:0000256" key="4">
    <source>
        <dbReference type="ARBA" id="ARBA00023159"/>
    </source>
</evidence>
<name>A0A0N7H302_PSEFL</name>
<dbReference type="PANTHER" id="PTHR46796:SF6">
    <property type="entry name" value="ARAC SUBFAMILY"/>
    <property type="match status" value="1"/>
</dbReference>
<dbReference type="InterPro" id="IPR009057">
    <property type="entry name" value="Homeodomain-like_sf"/>
</dbReference>
<gene>
    <name evidence="8" type="ORF">AO356_26250</name>
</gene>
<sequence length="297" mass="32936">MEVTERTSANGLQGHIRGERLATSDGVSSKEILVEIFVRERCEAHIVVPAVAEPLLVWVLSGQAIVEERTAHEPWEANTVGRGDFFLTTSPVPYEMRWQVTSPEPFVVMHVYLGLALLERAIAEAGGGAIQLREVSGGRDEVLSALLEQIRVELTRRGETSALLVQGVAQCVAVHLARHYVDAGAEDMSGRNALPAFKLKRVIQLMEQHLAAPFNLGDLARAIGLSEYHFSRLFKRATGRSPSQYFIQLRMARARQLLIETERSVIDIGLEVGYGSASHFSQIFRREVGVAPSHYRK</sequence>
<evidence type="ECO:0000256" key="5">
    <source>
        <dbReference type="ARBA" id="ARBA00023163"/>
    </source>
</evidence>
<dbReference type="Proteomes" id="UP000059425">
    <property type="component" value="Chromosome"/>
</dbReference>